<sequence>MRSCMVNLPPRWAAALSERPAGKGCMVFRISWGERSAYVAWSGGVSRADEQRDRLGVLSADGVLEIDGAFGSRLGLRDREAVAVEYEPDVGTCTAAEVVPAHFDDWEILQLNAGAVEAGLLAQARAVAVGQPMVFWLNPSTSVTLTATSVTPRARVCLLDNDTEVAVAPKVRGAGLADAGAAEPHGPGAADKPAPICCLRAAAGEGVAFGTVRVHPGSAIVAGRAARGPGRRGLLVRIGHSTAARAVPGSGDPGRWLLPWLARLDTSEAVQPGVLLASAQMLAAAGYSVGELVRVQRVSGDVAPVERPAALSFVCGQQPGAGSSEVRLALRRALGQSKQLVLNVGVSVLGDDGAALGRLAAFRAPGADEPVESAEVPVCLAADDLAAVEIACAPEPLSLDSDGGGGGGAQPGTAGAQEDPPALAGIDEFLGEAWQCVEGALMSRSGGGGGGILVCGRRGSGRTSVARHLARRVQRQQRSRLVYCRHVDCTQLSMEHRTSAVRDELQAIARDVLTNQPSLLVLDGLDSLLPAETEQGDARRVRQLADALVGALDARDGRRVVVLATGGGRAQLHARLFAAGVFQSVLEIPAPGKAERELVLAAVARRNATPADAQGVGLAALAYLTEGYMPADLHELYERAVHEATMRVLARAEAEAGAAAATEADVVVTHADLVRAHAGFRPMSLRGVQLQSSQTRWADIGGLEDTRRQLRETLELPTRYAAIFAASPLRLRSGVLLFGFPGCGKTLLASAIARECGLNFIATKGPELLSKYIGSSEQSVRDLFKRAVAASPCVLFFDEFESIAPRRGHDNTGVTDRVVNQFLTEMDGAEGLRGVYVLAATSRPDLIDPALLRPGRLDKAFLCGMPDAGDRLDILRCHAAKVAAADCVDWPQIARRTDGFTGADLQALVYNAFLEAVHEAAAERGSATSPGAAAAGEPGPAEFTVLADPDRPLSPAERAQLAERLLHLFGSSTRRARGAAGPAEGAAATTGADRPPAVTMAHFERALRTTQSSLAAQDRARFEAIYSDFVGSKKEPRPPVVEQRATMA</sequence>
<evidence type="ECO:0000256" key="5">
    <source>
        <dbReference type="ARBA" id="ARBA00022741"/>
    </source>
</evidence>
<dbReference type="SUPFAM" id="SSF52540">
    <property type="entry name" value="P-loop containing nucleoside triphosphate hydrolases"/>
    <property type="match status" value="2"/>
</dbReference>
<dbReference type="Proteomes" id="UP001140217">
    <property type="component" value="Unassembled WGS sequence"/>
</dbReference>
<comment type="catalytic activity">
    <reaction evidence="12">
        <text>ATP + H2O = ADP + phosphate + H(+)</text>
        <dbReference type="Rhea" id="RHEA:13065"/>
        <dbReference type="ChEBI" id="CHEBI:15377"/>
        <dbReference type="ChEBI" id="CHEBI:15378"/>
        <dbReference type="ChEBI" id="CHEBI:30616"/>
        <dbReference type="ChEBI" id="CHEBI:43474"/>
        <dbReference type="ChEBI" id="CHEBI:456216"/>
    </reaction>
    <physiologicalReaction direction="left-to-right" evidence="12">
        <dbReference type="Rhea" id="RHEA:13066"/>
    </physiologicalReaction>
</comment>
<protein>
    <recommendedName>
        <fullName evidence="11">Peroxisomal ATPase PEX1</fullName>
    </recommendedName>
    <alternativeName>
        <fullName evidence="10">Peroxin-1</fullName>
    </alternativeName>
</protein>
<dbReference type="OrthoDB" id="2187at2759"/>
<dbReference type="InterPro" id="IPR009010">
    <property type="entry name" value="Asp_de-COase-like_dom_sf"/>
</dbReference>
<keyword evidence="6" id="KW-0378">Hydrolase</keyword>
<evidence type="ECO:0000256" key="8">
    <source>
        <dbReference type="ARBA" id="ARBA00022927"/>
    </source>
</evidence>
<dbReference type="GO" id="GO:0016558">
    <property type="term" value="P:protein import into peroxisome matrix"/>
    <property type="evidence" value="ECO:0007669"/>
    <property type="project" value="TreeGrafter"/>
</dbReference>
<evidence type="ECO:0000313" key="15">
    <source>
        <dbReference type="EMBL" id="KAJ2781574.1"/>
    </source>
</evidence>
<dbReference type="InterPro" id="IPR003959">
    <property type="entry name" value="ATPase_AAA_core"/>
</dbReference>
<reference evidence="15" key="1">
    <citation type="submission" date="2022-07" db="EMBL/GenBank/DDBJ databases">
        <title>Phylogenomic reconstructions and comparative analyses of Kickxellomycotina fungi.</title>
        <authorList>
            <person name="Reynolds N.K."/>
            <person name="Stajich J.E."/>
            <person name="Barry K."/>
            <person name="Grigoriev I.V."/>
            <person name="Crous P."/>
            <person name="Smith M.E."/>
        </authorList>
    </citation>
    <scope>NUCLEOTIDE SEQUENCE</scope>
    <source>
        <strain evidence="15">NBRC 105414</strain>
    </source>
</reference>
<comment type="subcellular location">
    <subcellularLocation>
        <location evidence="1">Membrane</location>
    </subcellularLocation>
</comment>
<feature type="compositionally biased region" description="Low complexity" evidence="13">
    <location>
        <begin position="978"/>
        <end position="992"/>
    </location>
</feature>
<evidence type="ECO:0000256" key="10">
    <source>
        <dbReference type="ARBA" id="ARBA00032509"/>
    </source>
</evidence>
<dbReference type="PANTHER" id="PTHR23077">
    <property type="entry name" value="AAA-FAMILY ATPASE"/>
    <property type="match status" value="1"/>
</dbReference>
<evidence type="ECO:0000256" key="4">
    <source>
        <dbReference type="ARBA" id="ARBA00022593"/>
    </source>
</evidence>
<keyword evidence="5" id="KW-0547">Nucleotide-binding</keyword>
<dbReference type="PANTHER" id="PTHR23077:SF12">
    <property type="entry name" value="PEROXISOMAL ATPASE PEX1"/>
    <property type="match status" value="1"/>
</dbReference>
<organism evidence="15 16">
    <name type="scientific">Coemansia javaensis</name>
    <dbReference type="NCBI Taxonomy" id="2761396"/>
    <lineage>
        <taxon>Eukaryota</taxon>
        <taxon>Fungi</taxon>
        <taxon>Fungi incertae sedis</taxon>
        <taxon>Zoopagomycota</taxon>
        <taxon>Kickxellomycotina</taxon>
        <taxon>Kickxellomycetes</taxon>
        <taxon>Kickxellales</taxon>
        <taxon>Kickxellaceae</taxon>
        <taxon>Coemansia</taxon>
    </lineage>
</organism>
<evidence type="ECO:0000259" key="14">
    <source>
        <dbReference type="SMART" id="SM00382"/>
    </source>
</evidence>
<name>A0A9W8LJD4_9FUNG</name>
<dbReference type="InterPro" id="IPR050168">
    <property type="entry name" value="AAA_ATPase_domain"/>
</dbReference>
<evidence type="ECO:0000256" key="7">
    <source>
        <dbReference type="ARBA" id="ARBA00022840"/>
    </source>
</evidence>
<dbReference type="Pfam" id="PF00004">
    <property type="entry name" value="AAA"/>
    <property type="match status" value="2"/>
</dbReference>
<dbReference type="InterPro" id="IPR003593">
    <property type="entry name" value="AAA+_ATPase"/>
</dbReference>
<dbReference type="Gene3D" id="3.10.330.10">
    <property type="match status" value="1"/>
</dbReference>
<comment type="caution">
    <text evidence="15">The sequence shown here is derived from an EMBL/GenBank/DDBJ whole genome shotgun (WGS) entry which is preliminary data.</text>
</comment>
<evidence type="ECO:0000256" key="13">
    <source>
        <dbReference type="SAM" id="MobiDB-lite"/>
    </source>
</evidence>
<evidence type="ECO:0000256" key="3">
    <source>
        <dbReference type="ARBA" id="ARBA00022448"/>
    </source>
</evidence>
<dbReference type="SMART" id="SM00382">
    <property type="entry name" value="AAA"/>
    <property type="match status" value="2"/>
</dbReference>
<accession>A0A9W8LJD4</accession>
<feature type="domain" description="AAA+ ATPase" evidence="14">
    <location>
        <begin position="448"/>
        <end position="592"/>
    </location>
</feature>
<dbReference type="SUPFAM" id="SSF54585">
    <property type="entry name" value="Cdc48 domain 2-like"/>
    <property type="match status" value="1"/>
</dbReference>
<keyword evidence="16" id="KW-1185">Reference proteome</keyword>
<dbReference type="GO" id="GO:0005524">
    <property type="term" value="F:ATP binding"/>
    <property type="evidence" value="ECO:0007669"/>
    <property type="project" value="UniProtKB-KW"/>
</dbReference>
<keyword evidence="4" id="KW-0962">Peroxisome biogenesis</keyword>
<proteinExistence type="inferred from homology"/>
<dbReference type="GO" id="GO:0005829">
    <property type="term" value="C:cytosol"/>
    <property type="evidence" value="ECO:0007669"/>
    <property type="project" value="TreeGrafter"/>
</dbReference>
<evidence type="ECO:0000256" key="9">
    <source>
        <dbReference type="ARBA" id="ARBA00023136"/>
    </source>
</evidence>
<dbReference type="InterPro" id="IPR003960">
    <property type="entry name" value="ATPase_AAA_CS"/>
</dbReference>
<evidence type="ECO:0000256" key="11">
    <source>
        <dbReference type="ARBA" id="ARBA00034532"/>
    </source>
</evidence>
<keyword evidence="8" id="KW-0653">Protein transport</keyword>
<evidence type="ECO:0000256" key="2">
    <source>
        <dbReference type="ARBA" id="ARBA00006914"/>
    </source>
</evidence>
<dbReference type="EMBL" id="JANBUL010000100">
    <property type="protein sequence ID" value="KAJ2781574.1"/>
    <property type="molecule type" value="Genomic_DNA"/>
</dbReference>
<dbReference type="PROSITE" id="PS00674">
    <property type="entry name" value="AAA"/>
    <property type="match status" value="1"/>
</dbReference>
<dbReference type="FunFam" id="3.40.50.300:FF:000149">
    <property type="entry name" value="Nuclear valosin-containing protein-like"/>
    <property type="match status" value="1"/>
</dbReference>
<dbReference type="Gene3D" id="3.40.50.300">
    <property type="entry name" value="P-loop containing nucleotide triphosphate hydrolases"/>
    <property type="match status" value="2"/>
</dbReference>
<feature type="region of interest" description="Disordered" evidence="13">
    <location>
        <begin position="973"/>
        <end position="995"/>
    </location>
</feature>
<keyword evidence="9" id="KW-0472">Membrane</keyword>
<evidence type="ECO:0000256" key="12">
    <source>
        <dbReference type="ARBA" id="ARBA00048778"/>
    </source>
</evidence>
<dbReference type="InterPro" id="IPR015342">
    <property type="entry name" value="PEX1-N_C-lobe"/>
</dbReference>
<dbReference type="InterPro" id="IPR029067">
    <property type="entry name" value="CDC48_domain_2-like_sf"/>
</dbReference>
<dbReference type="AlphaFoldDB" id="A0A9W8LJD4"/>
<dbReference type="Gene3D" id="1.10.8.60">
    <property type="match status" value="2"/>
</dbReference>
<dbReference type="SUPFAM" id="SSF50692">
    <property type="entry name" value="ADC-like"/>
    <property type="match status" value="1"/>
</dbReference>
<keyword evidence="3" id="KW-0813">Transport</keyword>
<dbReference type="GO" id="GO:0005778">
    <property type="term" value="C:peroxisomal membrane"/>
    <property type="evidence" value="ECO:0007669"/>
    <property type="project" value="TreeGrafter"/>
</dbReference>
<dbReference type="Gene3D" id="2.40.40.20">
    <property type="match status" value="1"/>
</dbReference>
<dbReference type="GO" id="GO:0016887">
    <property type="term" value="F:ATP hydrolysis activity"/>
    <property type="evidence" value="ECO:0007669"/>
    <property type="project" value="InterPro"/>
</dbReference>
<keyword evidence="7" id="KW-0067">ATP-binding</keyword>
<evidence type="ECO:0000256" key="1">
    <source>
        <dbReference type="ARBA" id="ARBA00004370"/>
    </source>
</evidence>
<dbReference type="InterPro" id="IPR041569">
    <property type="entry name" value="AAA_lid_3"/>
</dbReference>
<dbReference type="Pfam" id="PF09262">
    <property type="entry name" value="PEX-1N"/>
    <property type="match status" value="1"/>
</dbReference>
<feature type="region of interest" description="Disordered" evidence="13">
    <location>
        <begin position="397"/>
        <end position="421"/>
    </location>
</feature>
<evidence type="ECO:0000256" key="6">
    <source>
        <dbReference type="ARBA" id="ARBA00022801"/>
    </source>
</evidence>
<dbReference type="Pfam" id="PF17862">
    <property type="entry name" value="AAA_lid_3"/>
    <property type="match status" value="1"/>
</dbReference>
<evidence type="ECO:0000313" key="16">
    <source>
        <dbReference type="Proteomes" id="UP001140217"/>
    </source>
</evidence>
<comment type="similarity">
    <text evidence="2">Belongs to the AAA ATPase family.</text>
</comment>
<feature type="domain" description="AAA+ ATPase" evidence="14">
    <location>
        <begin position="731"/>
        <end position="867"/>
    </location>
</feature>
<dbReference type="InterPro" id="IPR027417">
    <property type="entry name" value="P-loop_NTPase"/>
</dbReference>
<gene>
    <name evidence="15" type="primary">PEX1</name>
    <name evidence="15" type="ORF">H4R18_002806</name>
</gene>